<dbReference type="PROSITE" id="PS50920">
    <property type="entry name" value="SOLCAR"/>
    <property type="match status" value="2"/>
</dbReference>
<evidence type="ECO:0000256" key="2">
    <source>
        <dbReference type="ARBA" id="ARBA00006375"/>
    </source>
</evidence>
<accession>A0A078B772</accession>
<dbReference type="GO" id="GO:0016020">
    <property type="term" value="C:membrane"/>
    <property type="evidence" value="ECO:0007669"/>
    <property type="project" value="UniProtKB-SubCell"/>
</dbReference>
<proteinExistence type="inferred from homology"/>
<reference evidence="11 12" key="1">
    <citation type="submission" date="2014-06" db="EMBL/GenBank/DDBJ databases">
        <authorList>
            <person name="Swart Estienne"/>
        </authorList>
    </citation>
    <scope>NUCLEOTIDE SEQUENCE [LARGE SCALE GENOMIC DNA]</scope>
    <source>
        <strain evidence="11 12">130c</strain>
    </source>
</reference>
<dbReference type="Pfam" id="PF00153">
    <property type="entry name" value="Mito_carr"/>
    <property type="match status" value="2"/>
</dbReference>
<keyword evidence="12" id="KW-1185">Reference proteome</keyword>
<dbReference type="InterPro" id="IPR023395">
    <property type="entry name" value="MCP_dom_sf"/>
</dbReference>
<feature type="transmembrane region" description="Helical" evidence="10">
    <location>
        <begin position="89"/>
        <end position="109"/>
    </location>
</feature>
<sequence length="238" mass="27625">MIAGTIANSIFFYVYSDGKKRYNYDPKQPYSLKTIFISMRAGLVSMFLTTPMWTIKTRLALFKEQTGLPSYLALQNIIQDMYRHEGIKGFYRGFLPSIFLSVYGIIQMFSYENINHLLGYNQSSQKKDMWIPFFTGGFSKCFASVALLPMNVVRMRLQMKNYTVEQIKQLNIETSTNYKEQIHYNGVIDCFRKIYKYEGIPAFYKGLTPLVAKVFPGSGVFFVAYESTLRLLEQKQSE</sequence>
<evidence type="ECO:0008006" key="13">
    <source>
        <dbReference type="Google" id="ProtNLM"/>
    </source>
</evidence>
<feature type="transmembrane region" description="Helical" evidence="10">
    <location>
        <begin position="129"/>
        <end position="150"/>
    </location>
</feature>
<comment type="subcellular location">
    <subcellularLocation>
        <location evidence="1">Membrane</location>
        <topology evidence="1">Multi-pass membrane protein</topology>
    </subcellularLocation>
</comment>
<evidence type="ECO:0000256" key="1">
    <source>
        <dbReference type="ARBA" id="ARBA00004141"/>
    </source>
</evidence>
<dbReference type="OMA" id="TIFISMR"/>
<dbReference type="GO" id="GO:0055085">
    <property type="term" value="P:transmembrane transport"/>
    <property type="evidence" value="ECO:0007669"/>
    <property type="project" value="InterPro"/>
</dbReference>
<dbReference type="InParanoid" id="A0A078B772"/>
<dbReference type="SUPFAM" id="SSF103506">
    <property type="entry name" value="Mitochondrial carrier"/>
    <property type="match status" value="1"/>
</dbReference>
<protein>
    <recommendedName>
        <fullName evidence="13">Mitochondrial carrier protein</fullName>
    </recommendedName>
</protein>
<dbReference type="GO" id="GO:0006862">
    <property type="term" value="P:nucleotide transport"/>
    <property type="evidence" value="ECO:0007669"/>
    <property type="project" value="InterPro"/>
</dbReference>
<dbReference type="AlphaFoldDB" id="A0A078B772"/>
<keyword evidence="5" id="KW-0677">Repeat</keyword>
<dbReference type="OrthoDB" id="425243at2759"/>
<evidence type="ECO:0000256" key="8">
    <source>
        <dbReference type="PROSITE-ProRule" id="PRU00282"/>
    </source>
</evidence>
<evidence type="ECO:0000256" key="9">
    <source>
        <dbReference type="RuleBase" id="RU000488"/>
    </source>
</evidence>
<keyword evidence="3 9" id="KW-0813">Transport</keyword>
<dbReference type="Gene3D" id="1.50.40.10">
    <property type="entry name" value="Mitochondrial carrier domain"/>
    <property type="match status" value="1"/>
</dbReference>
<gene>
    <name evidence="11" type="primary">Contig9561.g486</name>
    <name evidence="11" type="ORF">STYLEM_18283</name>
</gene>
<feature type="repeat" description="Solcar" evidence="8">
    <location>
        <begin position="127"/>
        <end position="231"/>
    </location>
</feature>
<keyword evidence="7 8" id="KW-0472">Membrane</keyword>
<comment type="similarity">
    <text evidence="2 9">Belongs to the mitochondrial carrier (TC 2.A.29) family.</text>
</comment>
<name>A0A078B772_STYLE</name>
<feature type="repeat" description="Solcar" evidence="8">
    <location>
        <begin position="29"/>
        <end position="117"/>
    </location>
</feature>
<evidence type="ECO:0000313" key="12">
    <source>
        <dbReference type="Proteomes" id="UP000039865"/>
    </source>
</evidence>
<evidence type="ECO:0000256" key="10">
    <source>
        <dbReference type="SAM" id="Phobius"/>
    </source>
</evidence>
<keyword evidence="6 10" id="KW-1133">Transmembrane helix</keyword>
<dbReference type="EMBL" id="CCKQ01017291">
    <property type="protein sequence ID" value="CDW89152.1"/>
    <property type="molecule type" value="Genomic_DNA"/>
</dbReference>
<evidence type="ECO:0000256" key="4">
    <source>
        <dbReference type="ARBA" id="ARBA00022692"/>
    </source>
</evidence>
<evidence type="ECO:0000256" key="5">
    <source>
        <dbReference type="ARBA" id="ARBA00022737"/>
    </source>
</evidence>
<evidence type="ECO:0000256" key="3">
    <source>
        <dbReference type="ARBA" id="ARBA00022448"/>
    </source>
</evidence>
<dbReference type="Proteomes" id="UP000039865">
    <property type="component" value="Unassembled WGS sequence"/>
</dbReference>
<evidence type="ECO:0000256" key="6">
    <source>
        <dbReference type="ARBA" id="ARBA00022989"/>
    </source>
</evidence>
<evidence type="ECO:0000256" key="7">
    <source>
        <dbReference type="ARBA" id="ARBA00023136"/>
    </source>
</evidence>
<dbReference type="InterPro" id="IPR044712">
    <property type="entry name" value="SLC25A32-like"/>
</dbReference>
<dbReference type="InterPro" id="IPR018108">
    <property type="entry name" value="MCP_transmembrane"/>
</dbReference>
<organism evidence="11 12">
    <name type="scientific">Stylonychia lemnae</name>
    <name type="common">Ciliate</name>
    <dbReference type="NCBI Taxonomy" id="5949"/>
    <lineage>
        <taxon>Eukaryota</taxon>
        <taxon>Sar</taxon>
        <taxon>Alveolata</taxon>
        <taxon>Ciliophora</taxon>
        <taxon>Intramacronucleata</taxon>
        <taxon>Spirotrichea</taxon>
        <taxon>Stichotrichia</taxon>
        <taxon>Sporadotrichida</taxon>
        <taxon>Oxytrichidae</taxon>
        <taxon>Stylonychinae</taxon>
        <taxon>Stylonychia</taxon>
    </lineage>
</organism>
<keyword evidence="4 8" id="KW-0812">Transmembrane</keyword>
<evidence type="ECO:0000313" key="11">
    <source>
        <dbReference type="EMBL" id="CDW89152.1"/>
    </source>
</evidence>
<dbReference type="PANTHER" id="PTHR45683">
    <property type="entry name" value="MITOCHONDRIAL NICOTINAMIDE ADENINE DINUCLEOTIDE TRANSPORTER 1-RELATED-RELATED"/>
    <property type="match status" value="1"/>
</dbReference>